<comment type="caution">
    <text evidence="2">The sequence shown here is derived from an EMBL/GenBank/DDBJ whole genome shotgun (WGS) entry which is preliminary data.</text>
</comment>
<organism evidence="2 3">
    <name type="scientific">Spraguea lophii (strain 42_110)</name>
    <name type="common">Microsporidian parasite</name>
    <dbReference type="NCBI Taxonomy" id="1358809"/>
    <lineage>
        <taxon>Eukaryota</taxon>
        <taxon>Fungi</taxon>
        <taxon>Fungi incertae sedis</taxon>
        <taxon>Microsporidia</taxon>
        <taxon>Spragueidae</taxon>
        <taxon>Spraguea</taxon>
    </lineage>
</organism>
<dbReference type="Proteomes" id="UP000014978">
    <property type="component" value="Unassembled WGS sequence"/>
</dbReference>
<keyword evidence="1" id="KW-1133">Transmembrane helix</keyword>
<protein>
    <submittedName>
        <fullName evidence="2">Uncharacterized protein</fullName>
    </submittedName>
</protein>
<sequence length="223" mass="25779">ISIMNNTHKKIIFGCAIFILSIILITIGYGIYYSDDTPKPEIQMNYESIRKIVEEEIKRKKVEKNKNIHKSKKMKYDESFESDADYNEDTKNEKLKELNKNIKKFYHNIKYMDEISQIIKNLGGNENDDIFKKFAELSKLHCVDKNLTECVDIIKYGMCILKSLVNILPESFSNKILKELKVGISEISENGGNESKSKINDKKEKETNIIQKGTALLSSYFQG</sequence>
<dbReference type="InParanoid" id="S7XI99"/>
<gene>
    <name evidence="2" type="ORF">SLOPH_1022</name>
</gene>
<evidence type="ECO:0000256" key="1">
    <source>
        <dbReference type="SAM" id="Phobius"/>
    </source>
</evidence>
<reference evidence="3" key="1">
    <citation type="journal article" date="2013" name="PLoS Genet.">
        <title>The genome of Spraguea lophii and the basis of host-microsporidian interactions.</title>
        <authorList>
            <person name="Campbell S.E."/>
            <person name="Williams T.A."/>
            <person name="Yousuf A."/>
            <person name="Soanes D.M."/>
            <person name="Paszkiewicz K.H."/>
            <person name="Williams B.A.P."/>
        </authorList>
    </citation>
    <scope>NUCLEOTIDE SEQUENCE [LARGE SCALE GENOMIC DNA]</scope>
    <source>
        <strain evidence="3">42_110</strain>
    </source>
</reference>
<dbReference type="HOGENOM" id="CLU_1242746_0_0_1"/>
<keyword evidence="3" id="KW-1185">Reference proteome</keyword>
<keyword evidence="1" id="KW-0812">Transmembrane</keyword>
<evidence type="ECO:0000313" key="3">
    <source>
        <dbReference type="Proteomes" id="UP000014978"/>
    </source>
</evidence>
<dbReference type="VEuPathDB" id="MicrosporidiaDB:SLOPH_1022"/>
<feature type="non-terminal residue" evidence="2">
    <location>
        <position position="1"/>
    </location>
</feature>
<accession>S7XI99</accession>
<name>S7XI99_SPRLO</name>
<dbReference type="EMBL" id="ATCN01000580">
    <property type="protein sequence ID" value="EPR78739.1"/>
    <property type="molecule type" value="Genomic_DNA"/>
</dbReference>
<dbReference type="AlphaFoldDB" id="S7XI99"/>
<keyword evidence="1" id="KW-0472">Membrane</keyword>
<feature type="transmembrane region" description="Helical" evidence="1">
    <location>
        <begin position="12"/>
        <end position="32"/>
    </location>
</feature>
<proteinExistence type="predicted"/>
<evidence type="ECO:0000313" key="2">
    <source>
        <dbReference type="EMBL" id="EPR78739.1"/>
    </source>
</evidence>